<accession>A0A8J7QD35</accession>
<keyword evidence="3" id="KW-1185">Reference proteome</keyword>
<gene>
    <name evidence="1" type="ORF">J3U88_02800</name>
    <name evidence="2" type="ORF">J3U88_09440</name>
</gene>
<organism evidence="1 3">
    <name type="scientific">Acanthopleuribacter pedis</name>
    <dbReference type="NCBI Taxonomy" id="442870"/>
    <lineage>
        <taxon>Bacteria</taxon>
        <taxon>Pseudomonadati</taxon>
        <taxon>Acidobacteriota</taxon>
        <taxon>Holophagae</taxon>
        <taxon>Acanthopleuribacterales</taxon>
        <taxon>Acanthopleuribacteraceae</taxon>
        <taxon>Acanthopleuribacter</taxon>
    </lineage>
</organism>
<dbReference type="Gene3D" id="2.130.10.10">
    <property type="entry name" value="YVTN repeat-like/Quinoprotein amine dehydrogenase"/>
    <property type="match status" value="1"/>
</dbReference>
<dbReference type="Proteomes" id="UP000664417">
    <property type="component" value="Unassembled WGS sequence"/>
</dbReference>
<evidence type="ECO:0000313" key="2">
    <source>
        <dbReference type="EMBL" id="MBO1318682.1"/>
    </source>
</evidence>
<name>A0A8J7QD35_9BACT</name>
<protein>
    <submittedName>
        <fullName evidence="1">Uncharacterized protein</fullName>
    </submittedName>
</protein>
<evidence type="ECO:0000313" key="3">
    <source>
        <dbReference type="Proteomes" id="UP000664417"/>
    </source>
</evidence>
<dbReference type="RefSeq" id="WP_207856611.1">
    <property type="nucleotide sequence ID" value="NZ_JAFREP010000002.1"/>
</dbReference>
<dbReference type="EMBL" id="JAFREP010000002">
    <property type="protein sequence ID" value="MBO1317375.1"/>
    <property type="molecule type" value="Genomic_DNA"/>
</dbReference>
<dbReference type="AlphaFoldDB" id="A0A8J7QD35"/>
<reference evidence="1" key="1">
    <citation type="submission" date="2021-03" db="EMBL/GenBank/DDBJ databases">
        <authorList>
            <person name="Wang G."/>
        </authorList>
    </citation>
    <scope>NUCLEOTIDE SEQUENCE</scope>
    <source>
        <strain evidence="1">KCTC 12899</strain>
    </source>
</reference>
<comment type="caution">
    <text evidence="1">The sequence shown here is derived from an EMBL/GenBank/DDBJ whole genome shotgun (WGS) entry which is preliminary data.</text>
</comment>
<proteinExistence type="predicted"/>
<dbReference type="EMBL" id="JAFREP010000006">
    <property type="protein sequence ID" value="MBO1318682.1"/>
    <property type="molecule type" value="Genomic_DNA"/>
</dbReference>
<evidence type="ECO:0000313" key="1">
    <source>
        <dbReference type="EMBL" id="MBO1317375.1"/>
    </source>
</evidence>
<sequence>MIEELDVDETAGKVRWRFQGKRVEAESANALNGSALYFETGGFVGVMNGVKRDTHHVDCFDPRDGRLMFQVKAPEGFSISYLANHPDAAAAVVCGADEKVDGWYDWHFAIDPKNGSLKRISPAY</sequence>
<dbReference type="InterPro" id="IPR015943">
    <property type="entry name" value="WD40/YVTN_repeat-like_dom_sf"/>
</dbReference>